<sequence>MEFGVYIVIYLNGAVFYSVDAVELFREFYLSLGMSLRALIEYKMRKRGATVSDLFERPYLLYFYVAQDLGPHNAELIINLFVEFARRRKIDTKIAGEALRSPEGWRRFVQYLESL</sequence>
<keyword evidence="2" id="KW-1185">Reference proteome</keyword>
<dbReference type="Proteomes" id="UP000002595">
    <property type="component" value="Chromosome"/>
</dbReference>
<dbReference type="AlphaFoldDB" id="A1RVK8"/>
<accession>A1RVK8</accession>
<evidence type="ECO:0000313" key="1">
    <source>
        <dbReference type="EMBL" id="ABL88990.1"/>
    </source>
</evidence>
<protein>
    <submittedName>
        <fullName evidence="1">Family 453</fullName>
    </submittedName>
</protein>
<gene>
    <name evidence="1" type="ordered locus">Pisl_1842</name>
</gene>
<name>A1RVK8_PYRIL</name>
<reference evidence="1" key="1">
    <citation type="submission" date="2006-12" db="EMBL/GenBank/DDBJ databases">
        <title>Complete sequence of Pyrobaculum islandicum DSM 4184.</title>
        <authorList>
            <person name="Copeland A."/>
            <person name="Lucas S."/>
            <person name="Lapidus A."/>
            <person name="Barry K."/>
            <person name="Detter J.C."/>
            <person name="Glavina del Rio T."/>
            <person name="Dalin E."/>
            <person name="Tice H."/>
            <person name="Pitluck S."/>
            <person name="Meincke L."/>
            <person name="Brettin T."/>
            <person name="Bruce D."/>
            <person name="Han C."/>
            <person name="Tapia R."/>
            <person name="Gilna P."/>
            <person name="Schmutz J."/>
            <person name="Larimer F."/>
            <person name="Land M."/>
            <person name="Hauser L."/>
            <person name="Kyrpides N."/>
            <person name="Mikhailova N."/>
            <person name="Cozen A.E."/>
            <person name="Fitz-Gibbon S.T."/>
            <person name="House C.H."/>
            <person name="Saltikov C."/>
            <person name="Lowe T."/>
            <person name="Richardson P."/>
        </authorList>
    </citation>
    <scope>NUCLEOTIDE SEQUENCE [LARGE SCALE GENOMIC DNA]</scope>
    <source>
        <strain evidence="1">DSM 4184</strain>
    </source>
</reference>
<dbReference type="HOGENOM" id="CLU_2103604_0_0_2"/>
<organism evidence="1 2">
    <name type="scientific">Pyrobaculum islandicum (strain DSM 4184 / JCM 9189 / GEO3)</name>
    <dbReference type="NCBI Taxonomy" id="384616"/>
    <lineage>
        <taxon>Archaea</taxon>
        <taxon>Thermoproteota</taxon>
        <taxon>Thermoprotei</taxon>
        <taxon>Thermoproteales</taxon>
        <taxon>Thermoproteaceae</taxon>
        <taxon>Pyrobaculum</taxon>
    </lineage>
</organism>
<dbReference type="eggNOG" id="arCOG03757">
    <property type="taxonomic scope" value="Archaea"/>
</dbReference>
<dbReference type="KEGG" id="pis:Pisl_1842"/>
<dbReference type="STRING" id="384616.Pisl_1842"/>
<proteinExistence type="predicted"/>
<dbReference type="EMBL" id="CP000504">
    <property type="protein sequence ID" value="ABL88990.1"/>
    <property type="molecule type" value="Genomic_DNA"/>
</dbReference>
<evidence type="ECO:0000313" key="2">
    <source>
        <dbReference type="Proteomes" id="UP000002595"/>
    </source>
</evidence>